<organism evidence="1 2">
    <name type="scientific">Brenneria alni</name>
    <dbReference type="NCBI Taxonomy" id="71656"/>
    <lineage>
        <taxon>Bacteria</taxon>
        <taxon>Pseudomonadati</taxon>
        <taxon>Pseudomonadota</taxon>
        <taxon>Gammaproteobacteria</taxon>
        <taxon>Enterobacterales</taxon>
        <taxon>Pectobacteriaceae</taxon>
        <taxon>Brenneria</taxon>
    </lineage>
</organism>
<reference evidence="1 2" key="1">
    <citation type="submission" date="2016-09" db="EMBL/GenBank/DDBJ databases">
        <authorList>
            <person name="Doonan J."/>
            <person name="Pachebat J.A."/>
            <person name="Golyshin P.N."/>
            <person name="Denman S."/>
            <person name="Mcdonald J.E."/>
        </authorList>
    </citation>
    <scope>NUCLEOTIDE SEQUENCE [LARGE SCALE GENOMIC DNA]</scope>
    <source>
        <strain evidence="1 2">NCPPB 3934</strain>
    </source>
</reference>
<proteinExistence type="predicted"/>
<dbReference type="AlphaFoldDB" id="A0A421DQ77"/>
<evidence type="ECO:0000313" key="1">
    <source>
        <dbReference type="EMBL" id="RLM25297.1"/>
    </source>
</evidence>
<evidence type="ECO:0008006" key="3">
    <source>
        <dbReference type="Google" id="ProtNLM"/>
    </source>
</evidence>
<name>A0A421DQ77_9GAMM</name>
<gene>
    <name evidence="1" type="ORF">BIY29_07225</name>
</gene>
<dbReference type="RefSeq" id="WP_121574511.1">
    <property type="nucleotide sequence ID" value="NZ_MJLZ01000012.1"/>
</dbReference>
<evidence type="ECO:0000313" key="2">
    <source>
        <dbReference type="Proteomes" id="UP000285648"/>
    </source>
</evidence>
<dbReference type="OrthoDB" id="6424590at2"/>
<accession>A0A421DQ77</accession>
<keyword evidence="2" id="KW-1185">Reference proteome</keyword>
<dbReference type="EMBL" id="MJLZ01000012">
    <property type="protein sequence ID" value="RLM25297.1"/>
    <property type="molecule type" value="Genomic_DNA"/>
</dbReference>
<protein>
    <recommendedName>
        <fullName evidence="3">Type III secretion protein</fullName>
    </recommendedName>
</protein>
<comment type="caution">
    <text evidence="1">The sequence shown here is derived from an EMBL/GenBank/DDBJ whole genome shotgun (WGS) entry which is preliminary data.</text>
</comment>
<sequence length="115" mass="13319">MIDTPVLFTTQRDFLAAINYVPEGRWEPRPGVTLLFQQRGQEKVLQLTLASSVRHPGMLHQLLQRRFLEAETCADCYLSMNEQRDLLVCCQLPVEEENRVNALDRLWRLTGLPPL</sequence>
<dbReference type="Proteomes" id="UP000285648">
    <property type="component" value="Unassembled WGS sequence"/>
</dbReference>